<dbReference type="Proteomes" id="UP000310039">
    <property type="component" value="Unassembled WGS sequence"/>
</dbReference>
<protein>
    <recommendedName>
        <fullName evidence="3">BTB domain-containing protein</fullName>
    </recommendedName>
</protein>
<reference evidence="1 2" key="1">
    <citation type="submission" date="2018-10" db="EMBL/GenBank/DDBJ databases">
        <title>Fifty Aureobasidium pullulans genomes reveal a recombining polyextremotolerant generalist.</title>
        <authorList>
            <person name="Gostincar C."/>
            <person name="Turk M."/>
            <person name="Zajc J."/>
            <person name="Gunde-Cimerman N."/>
        </authorList>
    </citation>
    <scope>NUCLEOTIDE SEQUENCE [LARGE SCALE GENOMIC DNA]</scope>
    <source>
        <strain evidence="1 2">EXF-3403</strain>
    </source>
</reference>
<sequence>MLLTYGFIGASPQVTLTYPLPSQSYNTAWPYEVYILILPLFLVLRSLYVNIPSNNTKMSYQVEVPTADTIVVVSTDRKYKLHSAQLAQCSSRFAEMLQTAGPNLSREGLKQGTRYMLCLQDFDETSTRPIKPVFRRIPIDKDGKPTKKVTMMHEGDKGYRFRPSLLSDYDRLLRSIANQPIVLNDKSIETVLPDAMGLIEVAEYLGSTPMVAKVIENYLLARGQDFFKAISIDPIIWIDLAYRIESKVMFKEALIHLVGKYNLLLSTPPTAAILRRNPKARSMLDQLNVELRDLVESKHEIIKKQCQQIEVAISTHYPSGLQKSEVTGRADRDGIGRQEYGRDVFSWIGVALYRHWWGQTLANDGTHNNQFGGQDIYARLHKGGSAYLTRELTAGFNTHFPMSVKGKSVLANNLDIIKVGVSAIVAPLWSTRVSLISPALPSSGSPAPRSWALTTSGSPNLSPSLNLSLSLRLSRTVARARDVPRRPLTTKTRKPRRLTMRRTRRLELVDKFRIRWMIAFAVQSRSERHDKSTGSMLMRNEKRLIDGNWQRIDLQCLLNCRDVLDVKLAFSDGNNSVHFESQHH</sequence>
<proteinExistence type="predicted"/>
<dbReference type="EMBL" id="QZBT01000008">
    <property type="protein sequence ID" value="THZ88332.1"/>
    <property type="molecule type" value="Genomic_DNA"/>
</dbReference>
<evidence type="ECO:0000313" key="2">
    <source>
        <dbReference type="Proteomes" id="UP000310039"/>
    </source>
</evidence>
<dbReference type="PANTHER" id="PTHR38119:SF2">
    <property type="entry name" value="TRANSCRIPTION FACTOR DOMAIN-CONTAINING PROTEIN"/>
    <property type="match status" value="1"/>
</dbReference>
<dbReference type="AlphaFoldDB" id="A0A4S9Y6F8"/>
<accession>A0A4S9Y6F8</accession>
<evidence type="ECO:0000313" key="1">
    <source>
        <dbReference type="EMBL" id="THZ88332.1"/>
    </source>
</evidence>
<organism evidence="1 2">
    <name type="scientific">Aureobasidium pullulans</name>
    <name type="common">Black yeast</name>
    <name type="synonym">Pullularia pullulans</name>
    <dbReference type="NCBI Taxonomy" id="5580"/>
    <lineage>
        <taxon>Eukaryota</taxon>
        <taxon>Fungi</taxon>
        <taxon>Dikarya</taxon>
        <taxon>Ascomycota</taxon>
        <taxon>Pezizomycotina</taxon>
        <taxon>Dothideomycetes</taxon>
        <taxon>Dothideomycetidae</taxon>
        <taxon>Dothideales</taxon>
        <taxon>Saccotheciaceae</taxon>
        <taxon>Aureobasidium</taxon>
    </lineage>
</organism>
<name>A0A4S9Y6F8_AURPU</name>
<gene>
    <name evidence="1" type="ORF">D6C84_01005</name>
</gene>
<dbReference type="PANTHER" id="PTHR38119">
    <property type="entry name" value="BTB DOMAIN-CONTAINING PROTEIN-RELATED"/>
    <property type="match status" value="1"/>
</dbReference>
<evidence type="ECO:0008006" key="3">
    <source>
        <dbReference type="Google" id="ProtNLM"/>
    </source>
</evidence>
<comment type="caution">
    <text evidence="1">The sequence shown here is derived from an EMBL/GenBank/DDBJ whole genome shotgun (WGS) entry which is preliminary data.</text>
</comment>